<dbReference type="GO" id="GO:0046872">
    <property type="term" value="F:metal ion binding"/>
    <property type="evidence" value="ECO:0007669"/>
    <property type="project" value="UniProtKB-KW"/>
</dbReference>
<dbReference type="Pfam" id="PF01812">
    <property type="entry name" value="5-FTHF_cyc-lig"/>
    <property type="match status" value="1"/>
</dbReference>
<comment type="cofactor">
    <cofactor evidence="5">
        <name>Mg(2+)</name>
        <dbReference type="ChEBI" id="CHEBI:18420"/>
    </cofactor>
</comment>
<dbReference type="EMBL" id="FWWW01000067">
    <property type="protein sequence ID" value="SMB94606.1"/>
    <property type="molecule type" value="Genomic_DNA"/>
</dbReference>
<dbReference type="Gene3D" id="3.40.50.10420">
    <property type="entry name" value="NagB/RpiA/CoA transferase-like"/>
    <property type="match status" value="1"/>
</dbReference>
<accession>A0A1W1VMQ4</accession>
<dbReference type="EC" id="6.3.3.2" evidence="5"/>
<reference evidence="6 7" key="1">
    <citation type="submission" date="2017-04" db="EMBL/GenBank/DDBJ databases">
        <authorList>
            <person name="Afonso C.L."/>
            <person name="Miller P.J."/>
            <person name="Scott M.A."/>
            <person name="Spackman E."/>
            <person name="Goraichik I."/>
            <person name="Dimitrov K.M."/>
            <person name="Suarez D.L."/>
            <person name="Swayne D.E."/>
        </authorList>
    </citation>
    <scope>NUCLEOTIDE SEQUENCE [LARGE SCALE GENOMIC DNA]</scope>
    <source>
        <strain evidence="6 7">DSM 11622</strain>
    </source>
</reference>
<keyword evidence="7" id="KW-1185">Reference proteome</keyword>
<dbReference type="InterPro" id="IPR024185">
    <property type="entry name" value="FTHF_cligase-like_sf"/>
</dbReference>
<keyword evidence="3 4" id="KW-0067">ATP-binding</keyword>
<evidence type="ECO:0000256" key="5">
    <source>
        <dbReference type="RuleBase" id="RU361279"/>
    </source>
</evidence>
<keyword evidence="5" id="KW-0460">Magnesium</keyword>
<dbReference type="GO" id="GO:0030272">
    <property type="term" value="F:5-formyltetrahydrofolate cyclo-ligase activity"/>
    <property type="evidence" value="ECO:0007669"/>
    <property type="project" value="UniProtKB-EC"/>
</dbReference>
<dbReference type="PANTHER" id="PTHR23407:SF1">
    <property type="entry name" value="5-FORMYLTETRAHYDROFOLATE CYCLO-LIGASE"/>
    <property type="match status" value="1"/>
</dbReference>
<evidence type="ECO:0000256" key="3">
    <source>
        <dbReference type="ARBA" id="ARBA00022840"/>
    </source>
</evidence>
<dbReference type="Proteomes" id="UP000192266">
    <property type="component" value="Unassembled WGS sequence"/>
</dbReference>
<evidence type="ECO:0000256" key="4">
    <source>
        <dbReference type="PIRSR" id="PIRSR006806-1"/>
    </source>
</evidence>
<dbReference type="InterPro" id="IPR037171">
    <property type="entry name" value="NagB/RpiA_transferase-like"/>
</dbReference>
<sequence length="191" mass="21701">MLKAEIRRTFLARRRALSAAEVERRSTLLSQQFFSGFPVAGWRWLHVFLPIAQQHEPDTWLIIQRIWAEFPLVQLAVPVVQNDGKTLRHYHLTPQTPLVANHWGIPEPVDAAEMPPTAFDAVLVPLLACDLAGNRVGYGKGFYDRFLQQCRPDAQRIGLSLEPPIAQITDIDPNDQALTACVTPERIWQFN</sequence>
<protein>
    <recommendedName>
        <fullName evidence="5">5-formyltetrahydrofolate cyclo-ligase</fullName>
        <ecNumber evidence="5">6.3.3.2</ecNumber>
    </recommendedName>
</protein>
<dbReference type="InterPro" id="IPR002698">
    <property type="entry name" value="FTHF_cligase"/>
</dbReference>
<gene>
    <name evidence="6" type="ORF">SAMN00120144_2037</name>
</gene>
<dbReference type="STRING" id="645990.SAMN00120144_2037"/>
<feature type="binding site" evidence="4">
    <location>
        <begin position="3"/>
        <end position="7"/>
    </location>
    <ligand>
        <name>ATP</name>
        <dbReference type="ChEBI" id="CHEBI:30616"/>
    </ligand>
</feature>
<evidence type="ECO:0000256" key="2">
    <source>
        <dbReference type="ARBA" id="ARBA00022741"/>
    </source>
</evidence>
<dbReference type="RefSeq" id="WP_084445203.1">
    <property type="nucleotide sequence ID" value="NZ_FWWW01000067.1"/>
</dbReference>
<proteinExistence type="inferred from homology"/>
<feature type="binding site" evidence="4">
    <location>
        <position position="56"/>
    </location>
    <ligand>
        <name>substrate</name>
    </ligand>
</feature>
<feature type="binding site" evidence="4">
    <location>
        <position position="49"/>
    </location>
    <ligand>
        <name>substrate</name>
    </ligand>
</feature>
<dbReference type="PIRSF" id="PIRSF006806">
    <property type="entry name" value="FTHF_cligase"/>
    <property type="match status" value="1"/>
</dbReference>
<comment type="similarity">
    <text evidence="1 5">Belongs to the 5-formyltetrahydrofolate cyclo-ligase family.</text>
</comment>
<evidence type="ECO:0000313" key="7">
    <source>
        <dbReference type="Proteomes" id="UP000192266"/>
    </source>
</evidence>
<evidence type="ECO:0000313" key="6">
    <source>
        <dbReference type="EMBL" id="SMB94606.1"/>
    </source>
</evidence>
<dbReference type="GO" id="GO:0009396">
    <property type="term" value="P:folic acid-containing compound biosynthetic process"/>
    <property type="evidence" value="ECO:0007669"/>
    <property type="project" value="TreeGrafter"/>
</dbReference>
<dbReference type="GO" id="GO:0005524">
    <property type="term" value="F:ATP binding"/>
    <property type="evidence" value="ECO:0007669"/>
    <property type="project" value="UniProtKB-KW"/>
</dbReference>
<dbReference type="NCBIfam" id="TIGR02727">
    <property type="entry name" value="MTHFS_bact"/>
    <property type="match status" value="1"/>
</dbReference>
<feature type="binding site" evidence="4">
    <location>
        <begin position="135"/>
        <end position="143"/>
    </location>
    <ligand>
        <name>ATP</name>
        <dbReference type="ChEBI" id="CHEBI:30616"/>
    </ligand>
</feature>
<keyword evidence="2 4" id="KW-0547">Nucleotide-binding</keyword>
<dbReference type="OrthoDB" id="9801938at2"/>
<dbReference type="SUPFAM" id="SSF100950">
    <property type="entry name" value="NagB/RpiA/CoA transferase-like"/>
    <property type="match status" value="1"/>
</dbReference>
<evidence type="ECO:0000256" key="1">
    <source>
        <dbReference type="ARBA" id="ARBA00010638"/>
    </source>
</evidence>
<keyword evidence="6" id="KW-0436">Ligase</keyword>
<comment type="catalytic activity">
    <reaction evidence="5">
        <text>(6S)-5-formyl-5,6,7,8-tetrahydrofolate + ATP = (6R)-5,10-methenyltetrahydrofolate + ADP + phosphate</text>
        <dbReference type="Rhea" id="RHEA:10488"/>
        <dbReference type="ChEBI" id="CHEBI:30616"/>
        <dbReference type="ChEBI" id="CHEBI:43474"/>
        <dbReference type="ChEBI" id="CHEBI:57455"/>
        <dbReference type="ChEBI" id="CHEBI:57457"/>
        <dbReference type="ChEBI" id="CHEBI:456216"/>
        <dbReference type="EC" id="6.3.3.2"/>
    </reaction>
</comment>
<organism evidence="6 7">
    <name type="scientific">Hymenobacter roseosalivarius DSM 11622</name>
    <dbReference type="NCBI Taxonomy" id="645990"/>
    <lineage>
        <taxon>Bacteria</taxon>
        <taxon>Pseudomonadati</taxon>
        <taxon>Bacteroidota</taxon>
        <taxon>Cytophagia</taxon>
        <taxon>Cytophagales</taxon>
        <taxon>Hymenobacteraceae</taxon>
        <taxon>Hymenobacter</taxon>
    </lineage>
</organism>
<dbReference type="AlphaFoldDB" id="A0A1W1VMQ4"/>
<dbReference type="GO" id="GO:0035999">
    <property type="term" value="P:tetrahydrofolate interconversion"/>
    <property type="evidence" value="ECO:0007669"/>
    <property type="project" value="TreeGrafter"/>
</dbReference>
<name>A0A1W1VMQ4_9BACT</name>
<keyword evidence="5" id="KW-0479">Metal-binding</keyword>
<dbReference type="PANTHER" id="PTHR23407">
    <property type="entry name" value="ATPASE INHIBITOR/5-FORMYLTETRAHYDROFOLATE CYCLO-LIGASE"/>
    <property type="match status" value="1"/>
</dbReference>